<dbReference type="EMBL" id="CP154858">
    <property type="protein sequence ID" value="XDT72159.1"/>
    <property type="molecule type" value="Genomic_DNA"/>
</dbReference>
<protein>
    <submittedName>
        <fullName evidence="3">Lipopolysaccharide heptosyltransferase III</fullName>
    </submittedName>
</protein>
<dbReference type="PANTHER" id="PTHR30160:SF1">
    <property type="entry name" value="LIPOPOLYSACCHARIDE 1,2-N-ACETYLGLUCOSAMINETRANSFERASE-RELATED"/>
    <property type="match status" value="1"/>
</dbReference>
<reference evidence="3" key="1">
    <citation type="submission" date="2024-05" db="EMBL/GenBank/DDBJ databases">
        <title>Genome sequencing of novel strain.</title>
        <authorList>
            <person name="Ganbat D."/>
            <person name="Ganbat S."/>
            <person name="Lee S.-J."/>
        </authorList>
    </citation>
    <scope>NUCLEOTIDE SEQUENCE</scope>
    <source>
        <strain evidence="3">SMD15-11</strain>
    </source>
</reference>
<dbReference type="InterPro" id="IPR002201">
    <property type="entry name" value="Glyco_trans_9"/>
</dbReference>
<dbReference type="RefSeq" id="WP_369601172.1">
    <property type="nucleotide sequence ID" value="NZ_CP154858.1"/>
</dbReference>
<dbReference type="Gene3D" id="3.40.50.2000">
    <property type="entry name" value="Glycogen Phosphorylase B"/>
    <property type="match status" value="2"/>
</dbReference>
<evidence type="ECO:0000256" key="2">
    <source>
        <dbReference type="ARBA" id="ARBA00022679"/>
    </source>
</evidence>
<keyword evidence="1" id="KW-0328">Glycosyltransferase</keyword>
<sequence length="371" mass="42048">MENNDLLRLFNLSDAVPRDTIRRVLVIKLRHHGDVLLTSPVITSLAEQLPEAEIDALVYAETRDMLDGLPQLAQLHCIDRKWRKSGTRQHLMHEWHLIRQLQDRRYDLVIHLTEHWRGVILTRFIRPRFSVAGKYRRRQNSRLWKRTFTHLYPIVPRRHTVDLHLDALRRIGLHPANPPALSVDIPETARTRIRDLLRDSGLKDSDRYLVVHPTSRWMFKGWPPENFSRVIDTLSDRGWKVVVTAAPDKRELALAHAIFRSCRTSPVNLTGKLSLKELAAVIDGAAAFIGLDSVPMHLAAACQTPAVALFGPSSEQEWGPWQSPSTVLTTPLSCRPCGQDGCGGGKISDCLWQVTPERVIDAVSTLTDSSI</sequence>
<proteinExistence type="predicted"/>
<accession>A0AB39UUW3</accession>
<dbReference type="InterPro" id="IPR011916">
    <property type="entry name" value="LipoPS_heptosylTferase-III"/>
</dbReference>
<organism evidence="3">
    <name type="scientific">Thermohahella caldifontis</name>
    <dbReference type="NCBI Taxonomy" id="3142973"/>
    <lineage>
        <taxon>Bacteria</taxon>
        <taxon>Pseudomonadati</taxon>
        <taxon>Pseudomonadota</taxon>
        <taxon>Gammaproteobacteria</taxon>
        <taxon>Oceanospirillales</taxon>
        <taxon>Hahellaceae</taxon>
        <taxon>Thermohahella</taxon>
    </lineage>
</organism>
<evidence type="ECO:0000313" key="3">
    <source>
        <dbReference type="EMBL" id="XDT72159.1"/>
    </source>
</evidence>
<dbReference type="GO" id="GO:0009244">
    <property type="term" value="P:lipopolysaccharide core region biosynthetic process"/>
    <property type="evidence" value="ECO:0007669"/>
    <property type="project" value="TreeGrafter"/>
</dbReference>
<name>A0AB39UUW3_9GAMM</name>
<dbReference type="PANTHER" id="PTHR30160">
    <property type="entry name" value="TETRAACYLDISACCHARIDE 4'-KINASE-RELATED"/>
    <property type="match status" value="1"/>
</dbReference>
<dbReference type="GO" id="GO:0008713">
    <property type="term" value="F:ADP-heptose-lipopolysaccharide heptosyltransferase activity"/>
    <property type="evidence" value="ECO:0007669"/>
    <property type="project" value="TreeGrafter"/>
</dbReference>
<dbReference type="AlphaFoldDB" id="A0AB39UUW3"/>
<gene>
    <name evidence="3" type="primary">rfaQ</name>
    <name evidence="3" type="ORF">AAIA72_15385</name>
</gene>
<dbReference type="NCBIfam" id="TIGR02201">
    <property type="entry name" value="heptsyl_trn_III"/>
    <property type="match status" value="1"/>
</dbReference>
<dbReference type="GO" id="GO:0005829">
    <property type="term" value="C:cytosol"/>
    <property type="evidence" value="ECO:0007669"/>
    <property type="project" value="TreeGrafter"/>
</dbReference>
<dbReference type="SUPFAM" id="SSF53756">
    <property type="entry name" value="UDP-Glycosyltransferase/glycogen phosphorylase"/>
    <property type="match status" value="1"/>
</dbReference>
<dbReference type="Pfam" id="PF01075">
    <property type="entry name" value="Glyco_transf_9"/>
    <property type="match status" value="1"/>
</dbReference>
<keyword evidence="2" id="KW-0808">Transferase</keyword>
<dbReference type="CDD" id="cd03789">
    <property type="entry name" value="GT9_LPS_heptosyltransferase"/>
    <property type="match status" value="1"/>
</dbReference>
<dbReference type="InterPro" id="IPR051199">
    <property type="entry name" value="LPS_LOS_Heptosyltrfase"/>
</dbReference>
<dbReference type="KEGG" id="tcd:AAIA72_15385"/>
<evidence type="ECO:0000256" key="1">
    <source>
        <dbReference type="ARBA" id="ARBA00022676"/>
    </source>
</evidence>